<dbReference type="Proteomes" id="UP000011087">
    <property type="component" value="Unassembled WGS sequence"/>
</dbReference>
<protein>
    <submittedName>
        <fullName evidence="2 3">Uncharacterized protein</fullName>
    </submittedName>
</protein>
<dbReference type="PaxDb" id="55529-EKX36165"/>
<keyword evidence="4" id="KW-1185">Reference proteome</keyword>
<sequence>MSLSKFQEQSNYAVAFHLCRNMADVRKDMKKIQGFNYQAPYEFMNYHLKYAIPSDKYKCAMQYGNYLMLKSAELLMGLKDKFQKPLDGNRKVGIDEKHNFIFSDPCTVIQAMKLHNGHYYENFSLPKDLMEDLENPSLEPPFLVVHNYEVHWFPASKITPGKNGMGWYVDSVVRTVDDQMRPVQFFAAYSSEERNEYSRVLYDNCEFGPSNCNIDIPFKKFEYSQESLDAMKQFPHPPMLNANELPDSPLEASSEEEWKPPAKVSRTSARK</sequence>
<reference evidence="3" key="3">
    <citation type="submission" date="2015-06" db="UniProtKB">
        <authorList>
            <consortium name="EnsemblProtists"/>
        </authorList>
    </citation>
    <scope>IDENTIFICATION</scope>
</reference>
<dbReference type="GeneID" id="17292898"/>
<gene>
    <name evidence="2" type="ORF">GUITHDRAFT_145980</name>
</gene>
<dbReference type="AlphaFoldDB" id="L1IK32"/>
<name>L1IK32_GUITC</name>
<evidence type="ECO:0000313" key="4">
    <source>
        <dbReference type="Proteomes" id="UP000011087"/>
    </source>
</evidence>
<dbReference type="RefSeq" id="XP_005823145.1">
    <property type="nucleotide sequence ID" value="XM_005823088.1"/>
</dbReference>
<dbReference type="KEGG" id="gtt:GUITHDRAFT_145980"/>
<reference evidence="2 4" key="1">
    <citation type="journal article" date="2012" name="Nature">
        <title>Algal genomes reveal evolutionary mosaicism and the fate of nucleomorphs.</title>
        <authorList>
            <consortium name="DOE Joint Genome Institute"/>
            <person name="Curtis B.A."/>
            <person name="Tanifuji G."/>
            <person name="Burki F."/>
            <person name="Gruber A."/>
            <person name="Irimia M."/>
            <person name="Maruyama S."/>
            <person name="Arias M.C."/>
            <person name="Ball S.G."/>
            <person name="Gile G.H."/>
            <person name="Hirakawa Y."/>
            <person name="Hopkins J.F."/>
            <person name="Kuo A."/>
            <person name="Rensing S.A."/>
            <person name="Schmutz J."/>
            <person name="Symeonidi A."/>
            <person name="Elias M."/>
            <person name="Eveleigh R.J."/>
            <person name="Herman E.K."/>
            <person name="Klute M.J."/>
            <person name="Nakayama T."/>
            <person name="Obornik M."/>
            <person name="Reyes-Prieto A."/>
            <person name="Armbrust E.V."/>
            <person name="Aves S.J."/>
            <person name="Beiko R.G."/>
            <person name="Coutinho P."/>
            <person name="Dacks J.B."/>
            <person name="Durnford D.G."/>
            <person name="Fast N.M."/>
            <person name="Green B.R."/>
            <person name="Grisdale C.J."/>
            <person name="Hempel F."/>
            <person name="Henrissat B."/>
            <person name="Hoppner M.P."/>
            <person name="Ishida K."/>
            <person name="Kim E."/>
            <person name="Koreny L."/>
            <person name="Kroth P.G."/>
            <person name="Liu Y."/>
            <person name="Malik S.B."/>
            <person name="Maier U.G."/>
            <person name="McRose D."/>
            <person name="Mock T."/>
            <person name="Neilson J.A."/>
            <person name="Onodera N.T."/>
            <person name="Poole A.M."/>
            <person name="Pritham E.J."/>
            <person name="Richards T.A."/>
            <person name="Rocap G."/>
            <person name="Roy S.W."/>
            <person name="Sarai C."/>
            <person name="Schaack S."/>
            <person name="Shirato S."/>
            <person name="Slamovits C.H."/>
            <person name="Spencer D.F."/>
            <person name="Suzuki S."/>
            <person name="Worden A.Z."/>
            <person name="Zauner S."/>
            <person name="Barry K."/>
            <person name="Bell C."/>
            <person name="Bharti A.K."/>
            <person name="Crow J.A."/>
            <person name="Grimwood J."/>
            <person name="Kramer R."/>
            <person name="Lindquist E."/>
            <person name="Lucas S."/>
            <person name="Salamov A."/>
            <person name="McFadden G.I."/>
            <person name="Lane C.E."/>
            <person name="Keeling P.J."/>
            <person name="Gray M.W."/>
            <person name="Grigoriev I.V."/>
            <person name="Archibald J.M."/>
        </authorList>
    </citation>
    <scope>NUCLEOTIDE SEQUENCE</scope>
    <source>
        <strain evidence="2 4">CCMP2712</strain>
    </source>
</reference>
<proteinExistence type="predicted"/>
<dbReference type="HOGENOM" id="CLU_1028349_0_0_1"/>
<evidence type="ECO:0000313" key="3">
    <source>
        <dbReference type="EnsemblProtists" id="EKX36165"/>
    </source>
</evidence>
<dbReference type="EnsemblProtists" id="EKX36165">
    <property type="protein sequence ID" value="EKX36165"/>
    <property type="gene ID" value="GUITHDRAFT_145980"/>
</dbReference>
<evidence type="ECO:0000313" key="2">
    <source>
        <dbReference type="EMBL" id="EKX36165.1"/>
    </source>
</evidence>
<organism evidence="2">
    <name type="scientific">Guillardia theta (strain CCMP2712)</name>
    <name type="common">Cryptophyte</name>
    <dbReference type="NCBI Taxonomy" id="905079"/>
    <lineage>
        <taxon>Eukaryota</taxon>
        <taxon>Cryptophyceae</taxon>
        <taxon>Pyrenomonadales</taxon>
        <taxon>Geminigeraceae</taxon>
        <taxon>Guillardia</taxon>
    </lineage>
</organism>
<reference evidence="4" key="2">
    <citation type="submission" date="2012-11" db="EMBL/GenBank/DDBJ databases">
        <authorList>
            <person name="Kuo A."/>
            <person name="Curtis B.A."/>
            <person name="Tanifuji G."/>
            <person name="Burki F."/>
            <person name="Gruber A."/>
            <person name="Irimia M."/>
            <person name="Maruyama S."/>
            <person name="Arias M.C."/>
            <person name="Ball S.G."/>
            <person name="Gile G.H."/>
            <person name="Hirakawa Y."/>
            <person name="Hopkins J.F."/>
            <person name="Rensing S.A."/>
            <person name="Schmutz J."/>
            <person name="Symeonidi A."/>
            <person name="Elias M."/>
            <person name="Eveleigh R.J."/>
            <person name="Herman E.K."/>
            <person name="Klute M.J."/>
            <person name="Nakayama T."/>
            <person name="Obornik M."/>
            <person name="Reyes-Prieto A."/>
            <person name="Armbrust E.V."/>
            <person name="Aves S.J."/>
            <person name="Beiko R.G."/>
            <person name="Coutinho P."/>
            <person name="Dacks J.B."/>
            <person name="Durnford D.G."/>
            <person name="Fast N.M."/>
            <person name="Green B.R."/>
            <person name="Grisdale C."/>
            <person name="Hempe F."/>
            <person name="Henrissat B."/>
            <person name="Hoppner M.P."/>
            <person name="Ishida K.-I."/>
            <person name="Kim E."/>
            <person name="Koreny L."/>
            <person name="Kroth P.G."/>
            <person name="Liu Y."/>
            <person name="Malik S.-B."/>
            <person name="Maier U.G."/>
            <person name="McRose D."/>
            <person name="Mock T."/>
            <person name="Neilson J.A."/>
            <person name="Onodera N.T."/>
            <person name="Poole A.M."/>
            <person name="Pritham E.J."/>
            <person name="Richards T.A."/>
            <person name="Rocap G."/>
            <person name="Roy S.W."/>
            <person name="Sarai C."/>
            <person name="Schaack S."/>
            <person name="Shirato S."/>
            <person name="Slamovits C.H."/>
            <person name="Spencer D.F."/>
            <person name="Suzuki S."/>
            <person name="Worden A.Z."/>
            <person name="Zauner S."/>
            <person name="Barry K."/>
            <person name="Bell C."/>
            <person name="Bharti A.K."/>
            <person name="Crow J.A."/>
            <person name="Grimwood J."/>
            <person name="Kramer R."/>
            <person name="Lindquist E."/>
            <person name="Lucas S."/>
            <person name="Salamov A."/>
            <person name="McFadden G.I."/>
            <person name="Lane C.E."/>
            <person name="Keeling P.J."/>
            <person name="Gray M.W."/>
            <person name="Grigoriev I.V."/>
            <person name="Archibald J.M."/>
        </authorList>
    </citation>
    <scope>NUCLEOTIDE SEQUENCE</scope>
    <source>
        <strain evidence="4">CCMP2712</strain>
    </source>
</reference>
<feature type="region of interest" description="Disordered" evidence="1">
    <location>
        <begin position="232"/>
        <end position="271"/>
    </location>
</feature>
<accession>L1IK32</accession>
<dbReference type="EMBL" id="JH993078">
    <property type="protein sequence ID" value="EKX36165.1"/>
    <property type="molecule type" value="Genomic_DNA"/>
</dbReference>
<evidence type="ECO:0000256" key="1">
    <source>
        <dbReference type="SAM" id="MobiDB-lite"/>
    </source>
</evidence>